<evidence type="ECO:0000313" key="2">
    <source>
        <dbReference type="EMBL" id="GAB05045.1"/>
    </source>
</evidence>
<dbReference type="AlphaFoldDB" id="G7GN70"/>
<dbReference type="SMART" id="SM00460">
    <property type="entry name" value="TGc"/>
    <property type="match status" value="1"/>
</dbReference>
<protein>
    <recommendedName>
        <fullName evidence="1">Transglutaminase-like domain-containing protein</fullName>
    </recommendedName>
</protein>
<dbReference type="InterPro" id="IPR002931">
    <property type="entry name" value="Transglutaminase-like"/>
</dbReference>
<comment type="caution">
    <text evidence="2">The sequence shown here is derived from an EMBL/GenBank/DDBJ whole genome shotgun (WGS) entry which is preliminary data.</text>
</comment>
<dbReference type="SUPFAM" id="SSF54001">
    <property type="entry name" value="Cysteine proteinases"/>
    <property type="match status" value="1"/>
</dbReference>
<evidence type="ECO:0000259" key="1">
    <source>
        <dbReference type="SMART" id="SM00460"/>
    </source>
</evidence>
<organism evidence="2 3">
    <name type="scientific">Gordonia amarae NBRC 15530</name>
    <dbReference type="NCBI Taxonomy" id="1075090"/>
    <lineage>
        <taxon>Bacteria</taxon>
        <taxon>Bacillati</taxon>
        <taxon>Actinomycetota</taxon>
        <taxon>Actinomycetes</taxon>
        <taxon>Mycobacteriales</taxon>
        <taxon>Gordoniaceae</taxon>
        <taxon>Gordonia</taxon>
    </lineage>
</organism>
<name>G7GN70_9ACTN</name>
<dbReference type="Proteomes" id="UP000006023">
    <property type="component" value="Unassembled WGS sequence"/>
</dbReference>
<dbReference type="Pfam" id="PF01841">
    <property type="entry name" value="Transglut_core"/>
    <property type="match status" value="1"/>
</dbReference>
<dbReference type="PANTHER" id="PTHR33490">
    <property type="entry name" value="BLR5614 PROTEIN-RELATED"/>
    <property type="match status" value="1"/>
</dbReference>
<feature type="domain" description="Transglutaminase-like" evidence="1">
    <location>
        <begin position="162"/>
        <end position="222"/>
    </location>
</feature>
<gene>
    <name evidence="2" type="ORF">GOAMR_26_00180</name>
</gene>
<proteinExistence type="predicted"/>
<dbReference type="STRING" id="1075090.GOAMR_26_00180"/>
<sequence length="278" mass="29910">MPTIPYRYAMIAQRDVSATLEVFVAAPCEIEMRIAVAQVPGILLRERLSVVVAGTPVMPEEIVDAVGTRIHRFWAGGGLVSIDYWAQITQPAAPMPATALDSSTYLRPSRYAESDTFYGFVSSRFDAERPRVELLDQVVSFVGTHTQYIPGTSDPIDSAADTLMAGAGVCRDYAHLTVALLRALNIPARAVAVYAPGCTPMDFHAVTEAIIDGEWVVVDATGLAPRQAMVRIATGRDAADIAFLENHGGSITLNSYWVTASSPDPLPCDDGRVRVSIA</sequence>
<reference evidence="2 3" key="1">
    <citation type="submission" date="2011-11" db="EMBL/GenBank/DDBJ databases">
        <title>Whole genome shotgun sequence of Gordonia amarae NBRC 15530.</title>
        <authorList>
            <person name="Takarada H."/>
            <person name="Hosoyama A."/>
            <person name="Tsuchikane K."/>
            <person name="Katsumata H."/>
            <person name="Yamazaki S."/>
            <person name="Fujita N."/>
        </authorList>
    </citation>
    <scope>NUCLEOTIDE SEQUENCE [LARGE SCALE GENOMIC DNA]</scope>
    <source>
        <strain evidence="2 3">NBRC 15530</strain>
    </source>
</reference>
<evidence type="ECO:0000313" key="3">
    <source>
        <dbReference type="Proteomes" id="UP000006023"/>
    </source>
</evidence>
<keyword evidence="3" id="KW-1185">Reference proteome</keyword>
<dbReference type="eggNOG" id="COG1305">
    <property type="taxonomic scope" value="Bacteria"/>
</dbReference>
<dbReference type="Gene3D" id="3.10.620.30">
    <property type="match status" value="1"/>
</dbReference>
<dbReference type="InterPro" id="IPR038765">
    <property type="entry name" value="Papain-like_cys_pep_sf"/>
</dbReference>
<dbReference type="EMBL" id="BAED01000026">
    <property type="protein sequence ID" value="GAB05045.1"/>
    <property type="molecule type" value="Genomic_DNA"/>
</dbReference>
<dbReference type="PANTHER" id="PTHR33490:SF12">
    <property type="entry name" value="BLL5557 PROTEIN"/>
    <property type="match status" value="1"/>
</dbReference>
<accession>G7GN70</accession>